<comment type="catalytic activity">
    <reaction evidence="5">
        <text>an anthocyanidin + UDP-alpha-D-glucose + H(+) = an anthocyanidin 3-O-beta-D-glucoside + UDP</text>
        <dbReference type="Rhea" id="RHEA:20093"/>
        <dbReference type="ChEBI" id="CHEBI:15378"/>
        <dbReference type="ChEBI" id="CHEBI:16307"/>
        <dbReference type="ChEBI" id="CHEBI:58223"/>
        <dbReference type="ChEBI" id="CHEBI:58885"/>
        <dbReference type="ChEBI" id="CHEBI:143576"/>
        <dbReference type="EC" id="2.4.1.115"/>
    </reaction>
</comment>
<evidence type="ECO:0000256" key="4">
    <source>
        <dbReference type="ARBA" id="ARBA00022679"/>
    </source>
</evidence>
<protein>
    <recommendedName>
        <fullName evidence="7">Glycosyltransferase</fullName>
        <ecNumber evidence="7">2.4.1.-</ecNumber>
    </recommendedName>
</protein>
<evidence type="ECO:0000256" key="3">
    <source>
        <dbReference type="ARBA" id="ARBA00022676"/>
    </source>
</evidence>
<dbReference type="Proteomes" id="UP000091857">
    <property type="component" value="Chromosome 14"/>
</dbReference>
<comment type="caution">
    <text evidence="8">The sequence shown here is derived from an EMBL/GenBank/DDBJ whole genome shotgun (WGS) entry which is preliminary data.</text>
</comment>
<keyword evidence="4 6" id="KW-0808">Transferase</keyword>
<dbReference type="CDD" id="cd03784">
    <property type="entry name" value="GT1_Gtf-like"/>
    <property type="match status" value="1"/>
</dbReference>
<comment type="pathway">
    <text evidence="1">Pigment biosynthesis; anthocyanin biosynthesis.</text>
</comment>
<accession>A0A2C9UJR1</accession>
<dbReference type="UniPathway" id="UPA00009"/>
<organism evidence="8 9">
    <name type="scientific">Manihot esculenta</name>
    <name type="common">Cassava</name>
    <name type="synonym">Jatropha manihot</name>
    <dbReference type="NCBI Taxonomy" id="3983"/>
    <lineage>
        <taxon>Eukaryota</taxon>
        <taxon>Viridiplantae</taxon>
        <taxon>Streptophyta</taxon>
        <taxon>Embryophyta</taxon>
        <taxon>Tracheophyta</taxon>
        <taxon>Spermatophyta</taxon>
        <taxon>Magnoliopsida</taxon>
        <taxon>eudicotyledons</taxon>
        <taxon>Gunneridae</taxon>
        <taxon>Pentapetalae</taxon>
        <taxon>rosids</taxon>
        <taxon>fabids</taxon>
        <taxon>Malpighiales</taxon>
        <taxon>Euphorbiaceae</taxon>
        <taxon>Crotonoideae</taxon>
        <taxon>Manihoteae</taxon>
        <taxon>Manihot</taxon>
    </lineage>
</organism>
<evidence type="ECO:0000256" key="7">
    <source>
        <dbReference type="RuleBase" id="RU362057"/>
    </source>
</evidence>
<dbReference type="GO" id="GO:0035251">
    <property type="term" value="F:UDP-glucosyltransferase activity"/>
    <property type="evidence" value="ECO:0000318"/>
    <property type="project" value="GO_Central"/>
</dbReference>
<evidence type="ECO:0000256" key="2">
    <source>
        <dbReference type="ARBA" id="ARBA00009995"/>
    </source>
</evidence>
<dbReference type="FunFam" id="3.40.50.2000:FF:000064">
    <property type="entry name" value="Glycosyltransferase"/>
    <property type="match status" value="1"/>
</dbReference>
<dbReference type="FunFam" id="3.40.50.2000:FF:000143">
    <property type="entry name" value="UDP-glycosyltransferase 89B1"/>
    <property type="match status" value="1"/>
</dbReference>
<dbReference type="Gene3D" id="3.40.50.2000">
    <property type="entry name" value="Glycogen Phosphorylase B"/>
    <property type="match status" value="2"/>
</dbReference>
<evidence type="ECO:0000256" key="1">
    <source>
        <dbReference type="ARBA" id="ARBA00004935"/>
    </source>
</evidence>
<gene>
    <name evidence="8" type="ORF">MANES_14G089800v8</name>
</gene>
<comment type="similarity">
    <text evidence="2 6">Belongs to the UDP-glycosyltransferase family.</text>
</comment>
<dbReference type="PANTHER" id="PTHR48047">
    <property type="entry name" value="GLYCOSYLTRANSFERASE"/>
    <property type="match status" value="1"/>
</dbReference>
<dbReference type="OMA" id="KVVYVCF"/>
<dbReference type="GO" id="GO:0047213">
    <property type="term" value="F:anthocyanidin 3-O-glucosyltransferase activity"/>
    <property type="evidence" value="ECO:0007669"/>
    <property type="project" value="UniProtKB-EC"/>
</dbReference>
<dbReference type="EC" id="2.4.1.-" evidence="7"/>
<dbReference type="PANTHER" id="PTHR48047:SF8">
    <property type="entry name" value="FLAVONOL 3-O-GLUCOSYLTRANSFERASE UGT89B1"/>
    <property type="match status" value="1"/>
</dbReference>
<dbReference type="Pfam" id="PF00201">
    <property type="entry name" value="UDPGT"/>
    <property type="match status" value="1"/>
</dbReference>
<evidence type="ECO:0000313" key="9">
    <source>
        <dbReference type="Proteomes" id="UP000091857"/>
    </source>
</evidence>
<reference evidence="9" key="1">
    <citation type="journal article" date="2016" name="Nat. Biotechnol.">
        <title>Sequencing wild and cultivated cassava and related species reveals extensive interspecific hybridization and genetic diversity.</title>
        <authorList>
            <person name="Bredeson J.V."/>
            <person name="Lyons J.B."/>
            <person name="Prochnik S.E."/>
            <person name="Wu G.A."/>
            <person name="Ha C.M."/>
            <person name="Edsinger-Gonzales E."/>
            <person name="Grimwood J."/>
            <person name="Schmutz J."/>
            <person name="Rabbi I.Y."/>
            <person name="Egesi C."/>
            <person name="Nauluvula P."/>
            <person name="Lebot V."/>
            <person name="Ndunguru J."/>
            <person name="Mkamilo G."/>
            <person name="Bart R.S."/>
            <person name="Setter T.L."/>
            <person name="Gleadow R.M."/>
            <person name="Kulakow P."/>
            <person name="Ferguson M.E."/>
            <person name="Rounsley S."/>
            <person name="Rokhsar D.S."/>
        </authorList>
    </citation>
    <scope>NUCLEOTIDE SEQUENCE [LARGE SCALE GENOMIC DNA]</scope>
    <source>
        <strain evidence="9">cv. AM560-2</strain>
    </source>
</reference>
<proteinExistence type="inferred from homology"/>
<dbReference type="GO" id="GO:0009718">
    <property type="term" value="P:anthocyanin-containing compound biosynthetic process"/>
    <property type="evidence" value="ECO:0007669"/>
    <property type="project" value="UniProtKB-UniPathway"/>
</dbReference>
<sequence length="475" mass="52554">MAILATETHILVFPFPAQGHMIPLLDLAHKLAIHGLTITILITPNNLPLLNPLLSLHPSIKTLVLRFPSHPSIPSGVENVKDMPSGPVHTISMMCALAELYDPLLCWFKTHPSPPVAIISDMFLGWTNHLASQLNIRRIVFSPSGAMALSVIYSLWLDMPKRNQNELVSFSRIPNCPQCPWLQISTLYRTYLEGGTDSEFIKDSLCANQASWGLVVNSFTELEGVYLDHLKKDFDHRDNVWAVGPLLPPPGSIERGGPSSVPVHVVLTWLDRCEDHKVVYVCFGSQTTLTNDQMKELASSLESSKVNFIWCVREEAVKGHSKIPSGFEDRVAGRGLIIRGWAPQVLILNHRAVGAFLTHCGWNSVLEGLVAGVPMLAWPMWADQFMNARLLVDELKLGVRVCEGATTVPNSVELARVIKESVNENRVNRERAQKLSSVAVDAIKDGGGSSVKDLEMLVQSLINLKLQPNNLRNSM</sequence>
<evidence type="ECO:0000256" key="5">
    <source>
        <dbReference type="ARBA" id="ARBA00047606"/>
    </source>
</evidence>
<dbReference type="SUPFAM" id="SSF53756">
    <property type="entry name" value="UDP-Glycosyltransferase/glycogen phosphorylase"/>
    <property type="match status" value="1"/>
</dbReference>
<evidence type="ECO:0000313" key="8">
    <source>
        <dbReference type="EMBL" id="OAY31170.1"/>
    </source>
</evidence>
<dbReference type="OrthoDB" id="5835829at2759"/>
<name>A0A2C9UJR1_MANES</name>
<dbReference type="AlphaFoldDB" id="A0A2C9UJR1"/>
<dbReference type="Gramene" id="Manes.14G089800.1.v8.1">
    <property type="protein sequence ID" value="Manes.14G089800.1.v8.1.CDS.1"/>
    <property type="gene ID" value="Manes.14G089800.v8.1"/>
</dbReference>
<dbReference type="InterPro" id="IPR002213">
    <property type="entry name" value="UDP_glucos_trans"/>
</dbReference>
<dbReference type="PROSITE" id="PS00375">
    <property type="entry name" value="UDPGT"/>
    <property type="match status" value="1"/>
</dbReference>
<keyword evidence="3 6" id="KW-0328">Glycosyltransferase</keyword>
<dbReference type="EMBL" id="CM004400">
    <property type="protein sequence ID" value="OAY31170.1"/>
    <property type="molecule type" value="Genomic_DNA"/>
</dbReference>
<keyword evidence="9" id="KW-1185">Reference proteome</keyword>
<dbReference type="InterPro" id="IPR035595">
    <property type="entry name" value="UDP_glycos_trans_CS"/>
</dbReference>
<evidence type="ECO:0000256" key="6">
    <source>
        <dbReference type="RuleBase" id="RU003718"/>
    </source>
</evidence>